<dbReference type="PANTHER" id="PTHR40048">
    <property type="entry name" value="RHAMNOSYL O-METHYLTRANSFERASE"/>
    <property type="match status" value="1"/>
</dbReference>
<dbReference type="Gene3D" id="3.40.50.150">
    <property type="entry name" value="Vaccinia Virus protein VP39"/>
    <property type="match status" value="1"/>
</dbReference>
<accession>X0VUC3</accession>
<dbReference type="SUPFAM" id="SSF53335">
    <property type="entry name" value="S-adenosyl-L-methionine-dependent methyltransferases"/>
    <property type="match status" value="1"/>
</dbReference>
<dbReference type="InterPro" id="IPR029063">
    <property type="entry name" value="SAM-dependent_MTases_sf"/>
</dbReference>
<dbReference type="PANTHER" id="PTHR40048:SF1">
    <property type="entry name" value="RHAMNOSYL O-METHYLTRANSFERASE"/>
    <property type="match status" value="1"/>
</dbReference>
<dbReference type="GO" id="GO:0008610">
    <property type="term" value="P:lipid biosynthetic process"/>
    <property type="evidence" value="ECO:0007669"/>
    <property type="project" value="InterPro"/>
</dbReference>
<dbReference type="AlphaFoldDB" id="X0VUC3"/>
<dbReference type="EMBL" id="BARS01037662">
    <property type="protein sequence ID" value="GAG14742.1"/>
    <property type="molecule type" value="Genomic_DNA"/>
</dbReference>
<name>X0VUC3_9ZZZZ</name>
<dbReference type="GO" id="GO:0032259">
    <property type="term" value="P:methylation"/>
    <property type="evidence" value="ECO:0007669"/>
    <property type="project" value="UniProtKB-KW"/>
</dbReference>
<proteinExistence type="predicted"/>
<evidence type="ECO:0000313" key="3">
    <source>
        <dbReference type="EMBL" id="GAG14742.1"/>
    </source>
</evidence>
<dbReference type="Pfam" id="PF04989">
    <property type="entry name" value="RMNT_CmcI"/>
    <property type="match status" value="1"/>
</dbReference>
<evidence type="ECO:0000256" key="2">
    <source>
        <dbReference type="ARBA" id="ARBA00022679"/>
    </source>
</evidence>
<evidence type="ECO:0008006" key="4">
    <source>
        <dbReference type="Google" id="ProtNLM"/>
    </source>
</evidence>
<reference evidence="3" key="1">
    <citation type="journal article" date="2014" name="Front. Microbiol.">
        <title>High frequency of phylogenetically diverse reductive dehalogenase-homologous genes in deep subseafloor sedimentary metagenomes.</title>
        <authorList>
            <person name="Kawai M."/>
            <person name="Futagami T."/>
            <person name="Toyoda A."/>
            <person name="Takaki Y."/>
            <person name="Nishi S."/>
            <person name="Hori S."/>
            <person name="Arai W."/>
            <person name="Tsubouchi T."/>
            <person name="Morono Y."/>
            <person name="Uchiyama I."/>
            <person name="Ito T."/>
            <person name="Fujiyama A."/>
            <person name="Inagaki F."/>
            <person name="Takami H."/>
        </authorList>
    </citation>
    <scope>NUCLEOTIDE SEQUENCE</scope>
    <source>
        <strain evidence="3">Expedition CK06-06</strain>
    </source>
</reference>
<dbReference type="GO" id="GO:0005886">
    <property type="term" value="C:plasma membrane"/>
    <property type="evidence" value="ECO:0007669"/>
    <property type="project" value="TreeGrafter"/>
</dbReference>
<organism evidence="3">
    <name type="scientific">marine sediment metagenome</name>
    <dbReference type="NCBI Taxonomy" id="412755"/>
    <lineage>
        <taxon>unclassified sequences</taxon>
        <taxon>metagenomes</taxon>
        <taxon>ecological metagenomes</taxon>
    </lineage>
</organism>
<protein>
    <recommendedName>
        <fullName evidence="4">Rhamnosyl O-methyltransferase</fullName>
    </recommendedName>
</protein>
<evidence type="ECO:0000256" key="1">
    <source>
        <dbReference type="ARBA" id="ARBA00022603"/>
    </source>
</evidence>
<keyword evidence="2" id="KW-0808">Transferase</keyword>
<feature type="non-terminal residue" evidence="3">
    <location>
        <position position="1"/>
    </location>
</feature>
<feature type="non-terminal residue" evidence="3">
    <location>
        <position position="256"/>
    </location>
</feature>
<gene>
    <name evidence="3" type="ORF">S01H1_57724</name>
</gene>
<dbReference type="InterPro" id="IPR007072">
    <property type="entry name" value="RNMT_CmcI"/>
</dbReference>
<keyword evidence="1" id="KW-0489">Methyltransferase</keyword>
<dbReference type="GO" id="GO:0008168">
    <property type="term" value="F:methyltransferase activity"/>
    <property type="evidence" value="ECO:0007669"/>
    <property type="project" value="UniProtKB-KW"/>
</dbReference>
<comment type="caution">
    <text evidence="3">The sequence shown here is derived from an EMBL/GenBank/DDBJ whole genome shotgun (WGS) entry which is preliminary data.</text>
</comment>
<sequence length="256" mass="29322">FVLNRYKSDERISKDIYEKTRDHLVRRAVSWCIKDLRKRGIFNSDFKRDIVNEIGVVDFYRFLIVSIVKKVPTIIKKAPTKLISLAKPSPAFLRTGEDFGKQLESALSDPTDIERKQLRKLFEETSLAIFWTYYVAGKAAPHYHMPWEGREMTKLPMDVLVYKDLIESSRADVLIEIGTQRGTSALFLASILKPLGGKVITLDLVSPPPDVLEEFRRLDIEFIKGDVTADEVAQKVEELVEGKRCMVVDDGSHKYD</sequence>